<protein>
    <submittedName>
        <fullName evidence="2">PD-(D/E)XK nuclease family protein</fullName>
    </submittedName>
</protein>
<reference evidence="2 3" key="1">
    <citation type="journal article" date="2015" name="Genome Announc.">
        <title>Draft Genome Sequences of Leptospira santarosai Strains U160, U164, and U233, Isolated from Asymptomatic Cattle.</title>
        <authorList>
            <person name="Kremer F.S."/>
            <person name="Eslabao M.R."/>
            <person name="Provisor M."/>
            <person name="Woloski R.D."/>
            <person name="Ramires O.V."/>
            <person name="Moreno L.Z."/>
            <person name="Moreno A.M."/>
            <person name="Hamond C."/>
            <person name="Lilenbaum W."/>
            <person name="Dellagostin O.A."/>
        </authorList>
    </citation>
    <scope>NUCLEOTIDE SEQUENCE [LARGE SCALE GENOMIC DNA]</scope>
    <source>
        <strain evidence="2 3">U160</strain>
    </source>
</reference>
<evidence type="ECO:0000313" key="2">
    <source>
        <dbReference type="EMBL" id="AVQ11254.1"/>
    </source>
</evidence>
<proteinExistence type="predicted"/>
<feature type="domain" description="PD-(D/E)XK endonuclease-like" evidence="1">
    <location>
        <begin position="22"/>
        <end position="238"/>
    </location>
</feature>
<dbReference type="EMBL" id="CP027843">
    <property type="protein sequence ID" value="AVQ11254.1"/>
    <property type="molecule type" value="Genomic_DNA"/>
</dbReference>
<gene>
    <name evidence="2" type="ORF">XB16_0919</name>
</gene>
<sequence>MYPSIKRSNKLRQKLDLYGIEHLSASALNEYITDPAKWVLRYILKHKGNGPSVWRGRAIENAMKNCVLSNMAGSEYEIESAVETGFRVFEESEKDFLTERVGEVRDNYSEKRDKEISYIEPSIRAGYSYFKEIPSAIFQKKFEFDLGIEIPAIGYLDFLTPEKIIELKTAKSFPTELKNGVRRQVALQCKALSLPAEILYLGKPTKNKSHEGFRKFEIPASDIESLVNDYRMAARAIRRLLMNTDSVEEIIEFVFPNYDNFLWDDEEIEVAKQYWRFAA</sequence>
<dbReference type="Gene3D" id="3.90.320.10">
    <property type="match status" value="1"/>
</dbReference>
<dbReference type="AlphaFoldDB" id="A0A2P1QQT9"/>
<dbReference type="Proteomes" id="UP000033961">
    <property type="component" value="Chromosome I"/>
</dbReference>
<name>A0A2P1QQT9_9LEPT</name>
<dbReference type="InterPro" id="IPR038726">
    <property type="entry name" value="PDDEXK_AddAB-type"/>
</dbReference>
<accession>A0A2P1QQT9</accession>
<evidence type="ECO:0000259" key="1">
    <source>
        <dbReference type="Pfam" id="PF12705"/>
    </source>
</evidence>
<dbReference type="InterPro" id="IPR011604">
    <property type="entry name" value="PDDEXK-like_dom_sf"/>
</dbReference>
<evidence type="ECO:0000313" key="3">
    <source>
        <dbReference type="Proteomes" id="UP000033961"/>
    </source>
</evidence>
<dbReference type="Pfam" id="PF12705">
    <property type="entry name" value="PDDEXK_1"/>
    <property type="match status" value="1"/>
</dbReference>
<organism evidence="2 3">
    <name type="scientific">Leptospira santarosai</name>
    <dbReference type="NCBI Taxonomy" id="28183"/>
    <lineage>
        <taxon>Bacteria</taxon>
        <taxon>Pseudomonadati</taxon>
        <taxon>Spirochaetota</taxon>
        <taxon>Spirochaetia</taxon>
        <taxon>Leptospirales</taxon>
        <taxon>Leptospiraceae</taxon>
        <taxon>Leptospira</taxon>
    </lineage>
</organism>